<evidence type="ECO:0000313" key="2">
    <source>
        <dbReference type="Proteomes" id="UP000006552"/>
    </source>
</evidence>
<dbReference type="HOGENOM" id="CLU_2079869_0_0_4"/>
<accession>Q5P241</accession>
<name>Q5P241_AROAE</name>
<dbReference type="AlphaFoldDB" id="Q5P241"/>
<dbReference type="Proteomes" id="UP000006552">
    <property type="component" value="Chromosome"/>
</dbReference>
<reference evidence="1 2" key="1">
    <citation type="journal article" date="2005" name="Arch. Microbiol.">
        <title>The genome sequence of an anaerobic aromatic-degrading denitrifying bacterium, strain EbN1.</title>
        <authorList>
            <person name="Rabus R."/>
            <person name="Kube M."/>
            <person name="Heider J."/>
            <person name="Beck A."/>
            <person name="Heitmann K."/>
            <person name="Widdel F."/>
            <person name="Reinhardt R."/>
        </authorList>
    </citation>
    <scope>NUCLEOTIDE SEQUENCE [LARGE SCALE GENOMIC DNA]</scope>
    <source>
        <strain evidence="1 2">EbN1</strain>
    </source>
</reference>
<proteinExistence type="predicted"/>
<keyword evidence="2" id="KW-1185">Reference proteome</keyword>
<evidence type="ECO:0000313" key="1">
    <source>
        <dbReference type="EMBL" id="CAI08623.1"/>
    </source>
</evidence>
<protein>
    <submittedName>
        <fullName evidence="1">Uncharacterized protein</fullName>
    </submittedName>
</protein>
<dbReference type="EMBL" id="CR555306">
    <property type="protein sequence ID" value="CAI08623.1"/>
    <property type="molecule type" value="Genomic_DNA"/>
</dbReference>
<sequence length="117" mass="12980">MAPEFRVRQIFLSPLPGSRGRRAVPVAPLCRGTDRKCAGLRPLRCSDCHIVHVGGRWASPRPFDEMFNRCLGTRDQRLDRAVQPVAHPSLQSEANAFILCARSVIHSLHAAADRQTA</sequence>
<gene>
    <name evidence="1" type="ORF">ebA4401</name>
</gene>
<dbReference type="STRING" id="76114.ebA4401"/>
<organism evidence="1 2">
    <name type="scientific">Aromatoleum aromaticum (strain DSM 19018 / LMG 30748 / EbN1)</name>
    <name type="common">Azoarcus sp. (strain EbN1)</name>
    <dbReference type="NCBI Taxonomy" id="76114"/>
    <lineage>
        <taxon>Bacteria</taxon>
        <taxon>Pseudomonadati</taxon>
        <taxon>Pseudomonadota</taxon>
        <taxon>Betaproteobacteria</taxon>
        <taxon>Rhodocyclales</taxon>
        <taxon>Rhodocyclaceae</taxon>
        <taxon>Aromatoleum</taxon>
    </lineage>
</organism>
<dbReference type="KEGG" id="eba:ebA4401"/>